<name>A0A1R1J8K3_9BURK</name>
<accession>A0A1R1J8K3</accession>
<proteinExistence type="predicted"/>
<sequence>MRVGVPRAVLLCRRPFVGTPGWGLQFSRGDARPSSANPPNRPPTAARNRVAAIAHENPGSV</sequence>
<feature type="compositionally biased region" description="Low complexity" evidence="1">
    <location>
        <begin position="32"/>
        <end position="46"/>
    </location>
</feature>
<evidence type="ECO:0000313" key="3">
    <source>
        <dbReference type="Proteomes" id="UP000187194"/>
    </source>
</evidence>
<dbReference type="Proteomes" id="UP000187194">
    <property type="component" value="Unassembled WGS sequence"/>
</dbReference>
<reference evidence="2 3" key="1">
    <citation type="submission" date="2017-01" db="EMBL/GenBank/DDBJ databases">
        <title>Phylogeographic, genomic and meropenem susceptibility analysis of Burkholderia ubonensis.</title>
        <authorList>
            <person name="Price E.P."/>
            <person name="Sarovich D.S."/>
            <person name="Webb J.R."/>
            <person name="Hall C.M."/>
            <person name="Sahl J.W."/>
            <person name="Kaestli M."/>
            <person name="Mayo M."/>
            <person name="Harrington G."/>
            <person name="Baker A.L."/>
            <person name="Sidak-Loftis L.C."/>
            <person name="Lummis M."/>
            <person name="Schupp J.M."/>
            <person name="Gillece J.D."/>
            <person name="Tuanyok A."/>
            <person name="Warner J."/>
            <person name="Busch J.D."/>
            <person name="Keim P."/>
            <person name="Currie B.J."/>
            <person name="Wagner D.M."/>
        </authorList>
    </citation>
    <scope>NUCLEOTIDE SEQUENCE [LARGE SCALE GENOMIC DNA]</scope>
    <source>
        <strain evidence="2 3">A21</strain>
    </source>
</reference>
<gene>
    <name evidence="2" type="ORF">BW685_20240</name>
</gene>
<dbReference type="EMBL" id="MTJZ01000024">
    <property type="protein sequence ID" value="OMG71634.1"/>
    <property type="molecule type" value="Genomic_DNA"/>
</dbReference>
<feature type="region of interest" description="Disordered" evidence="1">
    <location>
        <begin position="25"/>
        <end position="46"/>
    </location>
</feature>
<evidence type="ECO:0000256" key="1">
    <source>
        <dbReference type="SAM" id="MobiDB-lite"/>
    </source>
</evidence>
<dbReference type="AlphaFoldDB" id="A0A1R1J8K3"/>
<protein>
    <submittedName>
        <fullName evidence="2">Uncharacterized protein</fullName>
    </submittedName>
</protein>
<organism evidence="2 3">
    <name type="scientific">Burkholderia ubonensis</name>
    <dbReference type="NCBI Taxonomy" id="101571"/>
    <lineage>
        <taxon>Bacteria</taxon>
        <taxon>Pseudomonadati</taxon>
        <taxon>Pseudomonadota</taxon>
        <taxon>Betaproteobacteria</taxon>
        <taxon>Burkholderiales</taxon>
        <taxon>Burkholderiaceae</taxon>
        <taxon>Burkholderia</taxon>
        <taxon>Burkholderia cepacia complex</taxon>
    </lineage>
</organism>
<comment type="caution">
    <text evidence="2">The sequence shown here is derived from an EMBL/GenBank/DDBJ whole genome shotgun (WGS) entry which is preliminary data.</text>
</comment>
<evidence type="ECO:0000313" key="2">
    <source>
        <dbReference type="EMBL" id="OMG71634.1"/>
    </source>
</evidence>